<evidence type="ECO:0000256" key="6">
    <source>
        <dbReference type="ARBA" id="ARBA00022989"/>
    </source>
</evidence>
<dbReference type="PANTHER" id="PTHR30269">
    <property type="entry name" value="TRANSMEMBRANE PROTEIN YFCA"/>
    <property type="match status" value="1"/>
</dbReference>
<dbReference type="HOGENOM" id="CLU_054750_0_1_5"/>
<keyword evidence="4 8" id="KW-1003">Cell membrane</keyword>
<dbReference type="STRING" id="1123069.ruthe_02401"/>
<evidence type="ECO:0000256" key="5">
    <source>
        <dbReference type="ARBA" id="ARBA00022692"/>
    </source>
</evidence>
<gene>
    <name evidence="9" type="ORF">ruthe_02401</name>
</gene>
<keyword evidence="10" id="KW-1185">Reference proteome</keyword>
<feature type="transmembrane region" description="Helical" evidence="8">
    <location>
        <begin position="231"/>
        <end position="248"/>
    </location>
</feature>
<dbReference type="AlphaFoldDB" id="S9S1U1"/>
<dbReference type="EMBL" id="AOLV01000028">
    <property type="protein sequence ID" value="EPX84190.1"/>
    <property type="molecule type" value="Genomic_DNA"/>
</dbReference>
<comment type="caution">
    <text evidence="9">The sequence shown here is derived from an EMBL/GenBank/DDBJ whole genome shotgun (WGS) entry which is preliminary data.</text>
</comment>
<feature type="transmembrane region" description="Helical" evidence="8">
    <location>
        <begin position="102"/>
        <end position="120"/>
    </location>
</feature>
<name>S9S1U1_9RHOB</name>
<evidence type="ECO:0000256" key="8">
    <source>
        <dbReference type="RuleBase" id="RU363041"/>
    </source>
</evidence>
<evidence type="ECO:0000256" key="2">
    <source>
        <dbReference type="ARBA" id="ARBA00009142"/>
    </source>
</evidence>
<sequence length="255" mass="26668">MDNTAFHDPSTLAVMMIAAAVTGLAKGGLAGVGVASVPLLALVLPPVQAAGILLPVLCVTDLAALRAWWGQWHRRTLRLMLPGAMAGIGVGWLTAAQVSDDAVRLIVGGIALAFVARWLWQRRGGRTAPIRPESPPRAGLWGAIAGYTSFVAHAGGPPFSVYALPLGLAPAVLTSTSVAFFAAVNYVKLIPYFALGQFDGTNLAASALMLPVAILFTALGAAFIRRMRTDLFYAFTYAMTALVGLKLIRDGLAGL</sequence>
<evidence type="ECO:0000313" key="10">
    <source>
        <dbReference type="Proteomes" id="UP000015346"/>
    </source>
</evidence>
<dbReference type="Pfam" id="PF01925">
    <property type="entry name" value="TauE"/>
    <property type="match status" value="1"/>
</dbReference>
<comment type="subcellular location">
    <subcellularLocation>
        <location evidence="1 8">Cell membrane</location>
        <topology evidence="1 8">Multi-pass membrane protein</topology>
    </subcellularLocation>
</comment>
<keyword evidence="6 8" id="KW-1133">Transmembrane helix</keyword>
<evidence type="ECO:0000256" key="4">
    <source>
        <dbReference type="ARBA" id="ARBA00022475"/>
    </source>
</evidence>
<feature type="transmembrane region" description="Helical" evidence="8">
    <location>
        <begin position="77"/>
        <end position="96"/>
    </location>
</feature>
<evidence type="ECO:0000256" key="3">
    <source>
        <dbReference type="ARBA" id="ARBA00022448"/>
    </source>
</evidence>
<accession>S9S1U1</accession>
<feature type="transmembrane region" description="Helical" evidence="8">
    <location>
        <begin position="12"/>
        <end position="41"/>
    </location>
</feature>
<dbReference type="PATRIC" id="fig|1123069.3.peg.2380"/>
<evidence type="ECO:0000256" key="1">
    <source>
        <dbReference type="ARBA" id="ARBA00004651"/>
    </source>
</evidence>
<organism evidence="9 10">
    <name type="scientific">Rubellimicrobium thermophilum DSM 16684</name>
    <dbReference type="NCBI Taxonomy" id="1123069"/>
    <lineage>
        <taxon>Bacteria</taxon>
        <taxon>Pseudomonadati</taxon>
        <taxon>Pseudomonadota</taxon>
        <taxon>Alphaproteobacteria</taxon>
        <taxon>Rhodobacterales</taxon>
        <taxon>Roseobacteraceae</taxon>
        <taxon>Rubellimicrobium</taxon>
    </lineage>
</organism>
<keyword evidence="5 8" id="KW-0812">Transmembrane</keyword>
<feature type="transmembrane region" description="Helical" evidence="8">
    <location>
        <begin position="47"/>
        <end position="65"/>
    </location>
</feature>
<dbReference type="GO" id="GO:0005886">
    <property type="term" value="C:plasma membrane"/>
    <property type="evidence" value="ECO:0007669"/>
    <property type="project" value="UniProtKB-SubCell"/>
</dbReference>
<dbReference type="InterPro" id="IPR052017">
    <property type="entry name" value="TSUP"/>
</dbReference>
<dbReference type="PANTHER" id="PTHR30269:SF37">
    <property type="entry name" value="MEMBRANE TRANSPORTER PROTEIN"/>
    <property type="match status" value="1"/>
</dbReference>
<comment type="similarity">
    <text evidence="2 8">Belongs to the 4-toluene sulfonate uptake permease (TSUP) (TC 2.A.102) family.</text>
</comment>
<feature type="transmembrane region" description="Helical" evidence="8">
    <location>
        <begin position="203"/>
        <end position="224"/>
    </location>
</feature>
<evidence type="ECO:0000313" key="9">
    <source>
        <dbReference type="EMBL" id="EPX84190.1"/>
    </source>
</evidence>
<reference evidence="9 10" key="1">
    <citation type="journal article" date="2013" name="Stand. Genomic Sci.">
        <title>Genome sequence of the reddish-pigmented Rubellimicrobium thermophilum type strain (DSM 16684(T)), a member of the Roseobacter clade.</title>
        <authorList>
            <person name="Fiebig A."/>
            <person name="Riedel T."/>
            <person name="Gronow S."/>
            <person name="Petersen J."/>
            <person name="Klenk H.P."/>
            <person name="Goker M."/>
        </authorList>
    </citation>
    <scope>NUCLEOTIDE SEQUENCE [LARGE SCALE GENOMIC DNA]</scope>
    <source>
        <strain evidence="9 10">DSM 16684</strain>
    </source>
</reference>
<keyword evidence="7 8" id="KW-0472">Membrane</keyword>
<keyword evidence="3" id="KW-0813">Transport</keyword>
<dbReference type="Proteomes" id="UP000015346">
    <property type="component" value="Unassembled WGS sequence"/>
</dbReference>
<evidence type="ECO:0000256" key="7">
    <source>
        <dbReference type="ARBA" id="ARBA00023136"/>
    </source>
</evidence>
<dbReference type="InterPro" id="IPR002781">
    <property type="entry name" value="TM_pro_TauE-like"/>
</dbReference>
<dbReference type="RefSeq" id="WP_021098482.1">
    <property type="nucleotide sequence ID" value="NZ_KE557322.1"/>
</dbReference>
<protein>
    <recommendedName>
        <fullName evidence="8">Probable membrane transporter protein</fullName>
    </recommendedName>
</protein>
<proteinExistence type="inferred from homology"/>
<feature type="transmembrane region" description="Helical" evidence="8">
    <location>
        <begin position="159"/>
        <end position="183"/>
    </location>
</feature>